<name>A0A165HZ17_9BASI</name>
<dbReference type="Gene3D" id="3.40.50.720">
    <property type="entry name" value="NAD(P)-binding Rossmann-like Domain"/>
    <property type="match status" value="1"/>
</dbReference>
<feature type="domain" description="NmrA-like" evidence="4">
    <location>
        <begin position="2"/>
        <end position="186"/>
    </location>
</feature>
<dbReference type="OrthoDB" id="9997102at2759"/>
<sequence length="246" mass="27345">MDKPSLTEAFKGAYAVFGVTKPFTPNSETAQGKNLVDACVANKVPLFVWSSLPSTQSLKPGTPISIPLMDEKAAVEEYIKEVGQPAVVFHTGSFVENLFTQGLLQTTGPGKWEIRYPIAPADKVQPFTYIEADLGPSVEAIIGHWEDASWQEKLTKEPILMCSYRLTGAEMAETLSKLTGKEVKYAVQIETIPEPRRSLYTWSLHNWDYYGPIPPQILLDLGVKFHTFEDFVHAKVAAYMSEKDSA</sequence>
<dbReference type="Gene3D" id="3.90.25.10">
    <property type="entry name" value="UDP-galactose 4-epimerase, domain 1"/>
    <property type="match status" value="1"/>
</dbReference>
<keyword evidence="6" id="KW-1185">Reference proteome</keyword>
<dbReference type="PANTHER" id="PTHR42748">
    <property type="entry name" value="NITROGEN METABOLITE REPRESSION PROTEIN NMRA FAMILY MEMBER"/>
    <property type="match status" value="1"/>
</dbReference>
<dbReference type="InterPro" id="IPR008030">
    <property type="entry name" value="NmrA-like"/>
</dbReference>
<organism evidence="5 6">
    <name type="scientific">Calocera cornea HHB12733</name>
    <dbReference type="NCBI Taxonomy" id="1353952"/>
    <lineage>
        <taxon>Eukaryota</taxon>
        <taxon>Fungi</taxon>
        <taxon>Dikarya</taxon>
        <taxon>Basidiomycota</taxon>
        <taxon>Agaricomycotina</taxon>
        <taxon>Dacrymycetes</taxon>
        <taxon>Dacrymycetales</taxon>
        <taxon>Dacrymycetaceae</taxon>
        <taxon>Calocera</taxon>
    </lineage>
</organism>
<evidence type="ECO:0000259" key="4">
    <source>
        <dbReference type="Pfam" id="PF05368"/>
    </source>
</evidence>
<evidence type="ECO:0000256" key="3">
    <source>
        <dbReference type="ARBA" id="ARBA00023002"/>
    </source>
</evidence>
<proteinExistence type="inferred from homology"/>
<gene>
    <name evidence="5" type="ORF">CALCODRAFT_492912</name>
</gene>
<dbReference type="PANTHER" id="PTHR42748:SF30">
    <property type="entry name" value="NMRA-LIKE DOMAIN-CONTAINING PROTEIN"/>
    <property type="match status" value="1"/>
</dbReference>
<dbReference type="InParanoid" id="A0A165HZ17"/>
<comment type="similarity">
    <text evidence="1">Belongs to the NmrA-type oxidoreductase family.</text>
</comment>
<dbReference type="EMBL" id="KV423935">
    <property type="protein sequence ID" value="KZT59931.1"/>
    <property type="molecule type" value="Genomic_DNA"/>
</dbReference>
<accession>A0A165HZ17</accession>
<keyword evidence="3" id="KW-0560">Oxidoreductase</keyword>
<dbReference type="AlphaFoldDB" id="A0A165HZ17"/>
<dbReference type="SUPFAM" id="SSF51735">
    <property type="entry name" value="NAD(P)-binding Rossmann-fold domains"/>
    <property type="match status" value="1"/>
</dbReference>
<dbReference type="Pfam" id="PF05368">
    <property type="entry name" value="NmrA"/>
    <property type="match status" value="1"/>
</dbReference>
<reference evidence="5 6" key="1">
    <citation type="journal article" date="2016" name="Mol. Biol. Evol.">
        <title>Comparative Genomics of Early-Diverging Mushroom-Forming Fungi Provides Insights into the Origins of Lignocellulose Decay Capabilities.</title>
        <authorList>
            <person name="Nagy L.G."/>
            <person name="Riley R."/>
            <person name="Tritt A."/>
            <person name="Adam C."/>
            <person name="Daum C."/>
            <person name="Floudas D."/>
            <person name="Sun H."/>
            <person name="Yadav J.S."/>
            <person name="Pangilinan J."/>
            <person name="Larsson K.H."/>
            <person name="Matsuura K."/>
            <person name="Barry K."/>
            <person name="Labutti K."/>
            <person name="Kuo R."/>
            <person name="Ohm R.A."/>
            <person name="Bhattacharya S.S."/>
            <person name="Shirouzu T."/>
            <person name="Yoshinaga Y."/>
            <person name="Martin F.M."/>
            <person name="Grigoriev I.V."/>
            <person name="Hibbett D.S."/>
        </authorList>
    </citation>
    <scope>NUCLEOTIDE SEQUENCE [LARGE SCALE GENOMIC DNA]</scope>
    <source>
        <strain evidence="5 6">HHB12733</strain>
    </source>
</reference>
<dbReference type="STRING" id="1353952.A0A165HZ17"/>
<dbReference type="GO" id="GO:0016491">
    <property type="term" value="F:oxidoreductase activity"/>
    <property type="evidence" value="ECO:0007669"/>
    <property type="project" value="UniProtKB-KW"/>
</dbReference>
<evidence type="ECO:0000256" key="1">
    <source>
        <dbReference type="ARBA" id="ARBA00006328"/>
    </source>
</evidence>
<evidence type="ECO:0000313" key="5">
    <source>
        <dbReference type="EMBL" id="KZT59931.1"/>
    </source>
</evidence>
<dbReference type="GO" id="GO:0005634">
    <property type="term" value="C:nucleus"/>
    <property type="evidence" value="ECO:0007669"/>
    <property type="project" value="TreeGrafter"/>
</dbReference>
<keyword evidence="2" id="KW-0521">NADP</keyword>
<protein>
    <submittedName>
        <fullName evidence="5">NAD(P)-binding protein</fullName>
    </submittedName>
</protein>
<evidence type="ECO:0000256" key="2">
    <source>
        <dbReference type="ARBA" id="ARBA00022857"/>
    </source>
</evidence>
<evidence type="ECO:0000313" key="6">
    <source>
        <dbReference type="Proteomes" id="UP000076842"/>
    </source>
</evidence>
<dbReference type="InterPro" id="IPR036291">
    <property type="entry name" value="NAD(P)-bd_dom_sf"/>
</dbReference>
<dbReference type="Proteomes" id="UP000076842">
    <property type="component" value="Unassembled WGS sequence"/>
</dbReference>
<dbReference type="InterPro" id="IPR051164">
    <property type="entry name" value="NmrA-like_oxidored"/>
</dbReference>